<protein>
    <recommendedName>
        <fullName evidence="2">WAP domain-containing protein</fullName>
    </recommendedName>
</protein>
<name>A0ABQ9H5Z7_9NEOP</name>
<dbReference type="SUPFAM" id="SSF57256">
    <property type="entry name" value="Elafin-like"/>
    <property type="match status" value="1"/>
</dbReference>
<evidence type="ECO:0000313" key="3">
    <source>
        <dbReference type="EMBL" id="KAJ8879704.1"/>
    </source>
</evidence>
<proteinExistence type="predicted"/>
<keyword evidence="1" id="KW-0732">Signal</keyword>
<dbReference type="PROSITE" id="PS51390">
    <property type="entry name" value="WAP"/>
    <property type="match status" value="1"/>
</dbReference>
<accession>A0ABQ9H5Z7</accession>
<dbReference type="InterPro" id="IPR050514">
    <property type="entry name" value="WAP_four-disulfide_core"/>
</dbReference>
<dbReference type="SMART" id="SM00217">
    <property type="entry name" value="WAP"/>
    <property type="match status" value="1"/>
</dbReference>
<dbReference type="Pfam" id="PF00095">
    <property type="entry name" value="WAP"/>
    <property type="match status" value="1"/>
</dbReference>
<dbReference type="CDD" id="cd00199">
    <property type="entry name" value="WAP"/>
    <property type="match status" value="1"/>
</dbReference>
<evidence type="ECO:0000256" key="1">
    <source>
        <dbReference type="SAM" id="SignalP"/>
    </source>
</evidence>
<feature type="domain" description="WAP" evidence="2">
    <location>
        <begin position="24"/>
        <end position="72"/>
    </location>
</feature>
<feature type="signal peptide" evidence="1">
    <location>
        <begin position="1"/>
        <end position="25"/>
    </location>
</feature>
<dbReference type="InterPro" id="IPR036645">
    <property type="entry name" value="Elafin-like_sf"/>
</dbReference>
<evidence type="ECO:0000313" key="4">
    <source>
        <dbReference type="Proteomes" id="UP001159363"/>
    </source>
</evidence>
<feature type="chain" id="PRO_5047362601" description="WAP domain-containing protein" evidence="1">
    <location>
        <begin position="26"/>
        <end position="141"/>
    </location>
</feature>
<gene>
    <name evidence="3" type="ORF">PR048_020312</name>
</gene>
<dbReference type="PANTHER" id="PTHR19441">
    <property type="entry name" value="WHEY ACDIC PROTEIN WAP"/>
    <property type="match status" value="1"/>
</dbReference>
<dbReference type="Gene3D" id="4.10.75.10">
    <property type="entry name" value="Elafin-like"/>
    <property type="match status" value="1"/>
</dbReference>
<comment type="caution">
    <text evidence="3">The sequence shown here is derived from an EMBL/GenBank/DDBJ whole genome shotgun (WGS) entry which is preliminary data.</text>
</comment>
<dbReference type="EMBL" id="JARBHB010000007">
    <property type="protein sequence ID" value="KAJ8879704.1"/>
    <property type="molecule type" value="Genomic_DNA"/>
</dbReference>
<reference evidence="3 4" key="1">
    <citation type="submission" date="2023-02" db="EMBL/GenBank/DDBJ databases">
        <title>LHISI_Scaffold_Assembly.</title>
        <authorList>
            <person name="Stuart O.P."/>
            <person name="Cleave R."/>
            <person name="Magrath M.J.L."/>
            <person name="Mikheyev A.S."/>
        </authorList>
    </citation>
    <scope>NUCLEOTIDE SEQUENCE [LARGE SCALE GENOMIC DNA]</scope>
    <source>
        <strain evidence="3">Daus_M_001</strain>
        <tissue evidence="3">Leg muscle</tissue>
    </source>
</reference>
<dbReference type="PANTHER" id="PTHR19441:SF97">
    <property type="entry name" value="WAP FOUR-DISULFIDE CORE DOMAIN PROTEIN 3"/>
    <property type="match status" value="1"/>
</dbReference>
<evidence type="ECO:0000259" key="2">
    <source>
        <dbReference type="PROSITE" id="PS51390"/>
    </source>
</evidence>
<dbReference type="Proteomes" id="UP001159363">
    <property type="component" value="Chromosome 6"/>
</dbReference>
<dbReference type="InterPro" id="IPR008197">
    <property type="entry name" value="WAP_dom"/>
</dbReference>
<sequence>MLRSFWLAVVAVVVITFVVTAPVSGQNDGTCPEPPEDSVGICADLCTGDNDCSGSMKCCPNACNGHACTDISGMFSGVAVEQLVSPTDIIQQTLRPSFFFFSYTLQLLRKQLFSLKRVVDVSKILSSLQQQVAIQLVVDPK</sequence>
<organism evidence="3 4">
    <name type="scientific">Dryococelus australis</name>
    <dbReference type="NCBI Taxonomy" id="614101"/>
    <lineage>
        <taxon>Eukaryota</taxon>
        <taxon>Metazoa</taxon>
        <taxon>Ecdysozoa</taxon>
        <taxon>Arthropoda</taxon>
        <taxon>Hexapoda</taxon>
        <taxon>Insecta</taxon>
        <taxon>Pterygota</taxon>
        <taxon>Neoptera</taxon>
        <taxon>Polyneoptera</taxon>
        <taxon>Phasmatodea</taxon>
        <taxon>Verophasmatodea</taxon>
        <taxon>Anareolatae</taxon>
        <taxon>Phasmatidae</taxon>
        <taxon>Eurycanthinae</taxon>
        <taxon>Dryococelus</taxon>
    </lineage>
</organism>
<keyword evidence="4" id="KW-1185">Reference proteome</keyword>